<evidence type="ECO:0000256" key="4">
    <source>
        <dbReference type="SAM" id="MobiDB-lite"/>
    </source>
</evidence>
<keyword evidence="7" id="KW-1185">Reference proteome</keyword>
<evidence type="ECO:0000313" key="7">
    <source>
        <dbReference type="Proteomes" id="UP000729402"/>
    </source>
</evidence>
<dbReference type="InterPro" id="IPR017907">
    <property type="entry name" value="Znf_RING_CS"/>
</dbReference>
<feature type="region of interest" description="Disordered" evidence="4">
    <location>
        <begin position="114"/>
        <end position="142"/>
    </location>
</feature>
<dbReference type="PROSITE" id="PS00518">
    <property type="entry name" value="ZF_RING_1"/>
    <property type="match status" value="1"/>
</dbReference>
<reference evidence="6" key="2">
    <citation type="submission" date="2021-02" db="EMBL/GenBank/DDBJ databases">
        <authorList>
            <person name="Kimball J.A."/>
            <person name="Haas M.W."/>
            <person name="Macchietto M."/>
            <person name="Kono T."/>
            <person name="Duquette J."/>
            <person name="Shao M."/>
        </authorList>
    </citation>
    <scope>NUCLEOTIDE SEQUENCE</scope>
    <source>
        <tissue evidence="6">Fresh leaf tissue</tissue>
    </source>
</reference>
<evidence type="ECO:0000313" key="6">
    <source>
        <dbReference type="EMBL" id="KAG8086004.1"/>
    </source>
</evidence>
<dbReference type="InterPro" id="IPR044592">
    <property type="entry name" value="RING1A/B"/>
</dbReference>
<dbReference type="Proteomes" id="UP000729402">
    <property type="component" value="Unassembled WGS sequence"/>
</dbReference>
<protein>
    <recommendedName>
        <fullName evidence="5">RING-type domain-containing protein</fullName>
    </recommendedName>
</protein>
<name>A0A8J5WBR0_ZIZPA</name>
<reference evidence="6" key="1">
    <citation type="journal article" date="2021" name="bioRxiv">
        <title>Whole Genome Assembly and Annotation of Northern Wild Rice, Zizania palustris L., Supports a Whole Genome Duplication in the Zizania Genus.</title>
        <authorList>
            <person name="Haas M."/>
            <person name="Kono T."/>
            <person name="Macchietto M."/>
            <person name="Millas R."/>
            <person name="McGilp L."/>
            <person name="Shao M."/>
            <person name="Duquette J."/>
            <person name="Hirsch C.N."/>
            <person name="Kimball J."/>
        </authorList>
    </citation>
    <scope>NUCLEOTIDE SEQUENCE</scope>
    <source>
        <tissue evidence="6">Fresh leaf tissue</tissue>
    </source>
</reference>
<keyword evidence="3" id="KW-0862">Zinc</keyword>
<keyword evidence="1" id="KW-0479">Metal-binding</keyword>
<accession>A0A8J5WBR0</accession>
<proteinExistence type="predicted"/>
<comment type="caution">
    <text evidence="6">The sequence shown here is derived from an EMBL/GenBank/DDBJ whole genome shotgun (WGS) entry which is preliminary data.</text>
</comment>
<evidence type="ECO:0000256" key="1">
    <source>
        <dbReference type="ARBA" id="ARBA00022723"/>
    </source>
</evidence>
<dbReference type="OrthoDB" id="337575at2759"/>
<feature type="region of interest" description="Disordered" evidence="4">
    <location>
        <begin position="1"/>
        <end position="57"/>
    </location>
</feature>
<dbReference type="EMBL" id="JAAALK010000082">
    <property type="protein sequence ID" value="KAG8086004.1"/>
    <property type="molecule type" value="Genomic_DNA"/>
</dbReference>
<dbReference type="GO" id="GO:0008270">
    <property type="term" value="F:zinc ion binding"/>
    <property type="evidence" value="ECO:0007669"/>
    <property type="project" value="UniProtKB-KW"/>
</dbReference>
<dbReference type="PANTHER" id="PTHR46537">
    <property type="entry name" value="OS11G0578200 PROTEIN"/>
    <property type="match status" value="1"/>
</dbReference>
<evidence type="ECO:0000259" key="5">
    <source>
        <dbReference type="Pfam" id="PF13923"/>
    </source>
</evidence>
<gene>
    <name evidence="6" type="ORF">GUJ93_ZPchr0010g8788</name>
</gene>
<dbReference type="PANTHER" id="PTHR46537:SF10">
    <property type="entry name" value="OS05G0497600 PROTEIN"/>
    <property type="match status" value="1"/>
</dbReference>
<feature type="domain" description="RING-type" evidence="5">
    <location>
        <begin position="161"/>
        <end position="193"/>
    </location>
</feature>
<dbReference type="Pfam" id="PF13923">
    <property type="entry name" value="zf-C3HC4_2"/>
    <property type="match status" value="1"/>
</dbReference>
<feature type="compositionally biased region" description="Basic and acidic residues" evidence="4">
    <location>
        <begin position="47"/>
        <end position="57"/>
    </location>
</feature>
<keyword evidence="2" id="KW-0863">Zinc-finger</keyword>
<sequence length="197" mass="21421">MPATEAAPLRSRRFPGADGHVEEAAGVEDVPRRGALLPEVMNGGATENEKERRNDGEFLKTAPGCRLRGRGHGEGPPLACVRGEQRIAFFSVFCVGVSLSGFVCLMGLADSDAEEQEQEQEVEGGGGGGADEDRDTQSSESDGDMDEFILVKLMDIRKEVQCPICLGIIRKTRTVMECLHRFCRDCIDKSMRLGYGP</sequence>
<evidence type="ECO:0000256" key="3">
    <source>
        <dbReference type="ARBA" id="ARBA00022833"/>
    </source>
</evidence>
<organism evidence="6 7">
    <name type="scientific">Zizania palustris</name>
    <name type="common">Northern wild rice</name>
    <dbReference type="NCBI Taxonomy" id="103762"/>
    <lineage>
        <taxon>Eukaryota</taxon>
        <taxon>Viridiplantae</taxon>
        <taxon>Streptophyta</taxon>
        <taxon>Embryophyta</taxon>
        <taxon>Tracheophyta</taxon>
        <taxon>Spermatophyta</taxon>
        <taxon>Magnoliopsida</taxon>
        <taxon>Liliopsida</taxon>
        <taxon>Poales</taxon>
        <taxon>Poaceae</taxon>
        <taxon>BOP clade</taxon>
        <taxon>Oryzoideae</taxon>
        <taxon>Oryzeae</taxon>
        <taxon>Zizaniinae</taxon>
        <taxon>Zizania</taxon>
    </lineage>
</organism>
<evidence type="ECO:0000256" key="2">
    <source>
        <dbReference type="ARBA" id="ARBA00022771"/>
    </source>
</evidence>
<dbReference type="AlphaFoldDB" id="A0A8J5WBR0"/>
<dbReference type="InterPro" id="IPR001841">
    <property type="entry name" value="Znf_RING"/>
</dbReference>